<dbReference type="SUPFAM" id="SSF53067">
    <property type="entry name" value="Actin-like ATPase domain"/>
    <property type="match status" value="1"/>
</dbReference>
<dbReference type="NCBIfam" id="TIGR03725">
    <property type="entry name" value="T6A_YeaZ"/>
    <property type="match status" value="1"/>
</dbReference>
<dbReference type="EMBL" id="JADIMY010000034">
    <property type="protein sequence ID" value="MBO8427259.1"/>
    <property type="molecule type" value="Genomic_DNA"/>
</dbReference>
<name>A0A9D9DLI6_9BACL</name>
<evidence type="ECO:0000313" key="2">
    <source>
        <dbReference type="EMBL" id="MBO8427259.1"/>
    </source>
</evidence>
<accession>A0A9D9DLI6</accession>
<dbReference type="InterPro" id="IPR022496">
    <property type="entry name" value="T6A_TsaB"/>
</dbReference>
<dbReference type="Gene3D" id="3.30.420.40">
    <property type="match status" value="1"/>
</dbReference>
<reference evidence="2" key="2">
    <citation type="journal article" date="2021" name="PeerJ">
        <title>Extensive microbial diversity within the chicken gut microbiome revealed by metagenomics and culture.</title>
        <authorList>
            <person name="Gilroy R."/>
            <person name="Ravi A."/>
            <person name="Getino M."/>
            <person name="Pursley I."/>
            <person name="Horton D.L."/>
            <person name="Alikhan N.F."/>
            <person name="Baker D."/>
            <person name="Gharbi K."/>
            <person name="Hall N."/>
            <person name="Watson M."/>
            <person name="Adriaenssens E.M."/>
            <person name="Foster-Nyarko E."/>
            <person name="Jarju S."/>
            <person name="Secka A."/>
            <person name="Antonio M."/>
            <person name="Oren A."/>
            <person name="Chaudhuri R.R."/>
            <person name="La Ragione R."/>
            <person name="Hildebrand F."/>
            <person name="Pallen M.J."/>
        </authorList>
    </citation>
    <scope>NUCLEOTIDE SEQUENCE</scope>
    <source>
        <strain evidence="2">11159</strain>
    </source>
</reference>
<dbReference type="InterPro" id="IPR000905">
    <property type="entry name" value="Gcp-like_dom"/>
</dbReference>
<gene>
    <name evidence="2" type="primary">tsaB</name>
    <name evidence="2" type="ORF">IAC58_01705</name>
</gene>
<dbReference type="GO" id="GO:0002949">
    <property type="term" value="P:tRNA threonylcarbamoyladenosine modification"/>
    <property type="evidence" value="ECO:0007669"/>
    <property type="project" value="InterPro"/>
</dbReference>
<protein>
    <submittedName>
        <fullName evidence="2">tRNA (Adenosine(37)-N6)-threonylcarbamoyltransferase complex dimerization subunit type 1 TsaB</fullName>
    </submittedName>
</protein>
<proteinExistence type="predicted"/>
<evidence type="ECO:0000313" key="3">
    <source>
        <dbReference type="Proteomes" id="UP000823613"/>
    </source>
</evidence>
<dbReference type="Proteomes" id="UP000823613">
    <property type="component" value="Unassembled WGS sequence"/>
</dbReference>
<dbReference type="Pfam" id="PF00814">
    <property type="entry name" value="TsaD"/>
    <property type="match status" value="1"/>
</dbReference>
<feature type="non-terminal residue" evidence="2">
    <location>
        <position position="1"/>
    </location>
</feature>
<dbReference type="Gene3D" id="3.30.420.200">
    <property type="match status" value="1"/>
</dbReference>
<organism evidence="2 3">
    <name type="scientific">Candidatus Onthovivens merdipullorum</name>
    <dbReference type="NCBI Taxonomy" id="2840889"/>
    <lineage>
        <taxon>Bacteria</taxon>
        <taxon>Bacillati</taxon>
        <taxon>Bacillota</taxon>
        <taxon>Bacilli</taxon>
        <taxon>Bacillales</taxon>
        <taxon>Candidatus Onthovivens</taxon>
    </lineage>
</organism>
<comment type="caution">
    <text evidence="2">The sequence shown here is derived from an EMBL/GenBank/DDBJ whole genome shotgun (WGS) entry which is preliminary data.</text>
</comment>
<dbReference type="InterPro" id="IPR043129">
    <property type="entry name" value="ATPase_NBD"/>
</dbReference>
<feature type="domain" description="Gcp-like" evidence="1">
    <location>
        <begin position="2"/>
        <end position="55"/>
    </location>
</feature>
<sequence length="145" mass="16487">NKIDPKNVNEILVTIGPGSYTGVRIALTIAKVYGYSLNIPVYTFSSLEVLEVKDKYSICLENARSKRSYIGVYFNKEVILKDQVLTNTEVLEYISKHQDYALCGDLEYLNLSSSPSDIFNTMLYLKDESKRVLDIKALKAIYLKD</sequence>
<evidence type="ECO:0000259" key="1">
    <source>
        <dbReference type="Pfam" id="PF00814"/>
    </source>
</evidence>
<reference evidence="2" key="1">
    <citation type="submission" date="2020-10" db="EMBL/GenBank/DDBJ databases">
        <authorList>
            <person name="Gilroy R."/>
        </authorList>
    </citation>
    <scope>NUCLEOTIDE SEQUENCE</scope>
    <source>
        <strain evidence="2">11159</strain>
    </source>
</reference>
<dbReference type="AlphaFoldDB" id="A0A9D9DLI6"/>